<proteinExistence type="inferred from homology"/>
<dbReference type="EMBL" id="AHZU02000782">
    <property type="protein sequence ID" value="KFG40288.1"/>
    <property type="molecule type" value="Genomic_DNA"/>
</dbReference>
<accession>A0A086K7C0</accession>
<evidence type="ECO:0000256" key="4">
    <source>
        <dbReference type="ARBA" id="ARBA00023268"/>
    </source>
</evidence>
<protein>
    <submittedName>
        <fullName evidence="7">Spermine/spermidine synthase family,related protein</fullName>
    </submittedName>
</protein>
<dbReference type="OrthoDB" id="411785at2759"/>
<evidence type="ECO:0000256" key="3">
    <source>
        <dbReference type="ARBA" id="ARBA00022679"/>
    </source>
</evidence>
<dbReference type="Pfam" id="PF13847">
    <property type="entry name" value="Methyltransf_31"/>
    <property type="match status" value="1"/>
</dbReference>
<feature type="compositionally biased region" description="Basic and acidic residues" evidence="5">
    <location>
        <begin position="79"/>
        <end position="89"/>
    </location>
</feature>
<gene>
    <name evidence="7" type="ORF">TGDOM2_213740</name>
</gene>
<dbReference type="SUPFAM" id="SSF53335">
    <property type="entry name" value="S-adenosyl-L-methionine-dependent methyltransferases"/>
    <property type="match status" value="2"/>
</dbReference>
<evidence type="ECO:0000256" key="1">
    <source>
        <dbReference type="ARBA" id="ARBA00008361"/>
    </source>
</evidence>
<evidence type="ECO:0000256" key="2">
    <source>
        <dbReference type="ARBA" id="ARBA00022603"/>
    </source>
</evidence>
<keyword evidence="4" id="KW-0511">Multifunctional enzyme</keyword>
<feature type="region of interest" description="Disordered" evidence="5">
    <location>
        <begin position="53"/>
        <end position="99"/>
    </location>
</feature>
<evidence type="ECO:0000313" key="8">
    <source>
        <dbReference type="Proteomes" id="UP000028837"/>
    </source>
</evidence>
<comment type="caution">
    <text evidence="7">The sequence shown here is derived from an EMBL/GenBank/DDBJ whole genome shotgun (WGS) entry which is preliminary data.</text>
</comment>
<evidence type="ECO:0000256" key="5">
    <source>
        <dbReference type="SAM" id="MobiDB-lite"/>
    </source>
</evidence>
<dbReference type="PANTHER" id="PTHR12176:SF78">
    <property type="entry name" value="EEF1A LYSINE AND N-TERMINAL METHYLTRANSFERASE"/>
    <property type="match status" value="1"/>
</dbReference>
<dbReference type="GO" id="GO:0008168">
    <property type="term" value="F:methyltransferase activity"/>
    <property type="evidence" value="ECO:0007669"/>
    <property type="project" value="UniProtKB-KW"/>
</dbReference>
<sequence>MNLLPSSIEEFRKRSYWNAFFRSRGDRAFEWYGSYSEYKAILDSLDLRVPAGARKERTREATEREHGLREGSAEAVPTRLEKQKEENGERSAAGDGDKNRGSRILHVGCGNSELAAELVEDGYTSVVNVDFSPVVISNMRRRFRHLRSALEWECLDVRNGALVKQFGSDSFDVVLDKGFLDAYISRDPEHCAAASEGGANGRGNCQLSETNMKSSNAWDYREEAQVYLHSVLNVLKPGGVYILITLAQDYLAKELVRSLHAAPLAHVKIYPLSHKSSVSSSSPLPYLFAFTKSLSAAPVEGSALQPVKGKPPLACTIVADKSLGSANETFAIWELPKRVVAINKWRFFQSAIHLRQPGSRSTVSVHRQKAGDDSAAYSIAVYDRVFEETCDETKRKKDARKTDKKRPSHKTAALLVPLGQECSWLYATPEGNQELACQAGVSRLLVVTAGVDQFHATSAGREGPSVGGQKASVFDAMKEELAPYLADLALPGGGEIPVLVVSEETSVHAELACVRSPLAGWITVRDVECEAESDGKRGAKTDEETYVCRQMIFSCNPQAVQSEVKIRLPAAKSEGSRPPEFLFCQSTCAYHLAIAAAFALLPEETLSRDAPQKPTLVASLLGLGGGVLAQLLVCLFGASFELHLACVDLDPVVLQLATQFFAFHEAPPTLTATVDDALAFVERLPAHSQDVLVVDINNSASSSALTCPSEAMLQANVLECMRTKLRPGGILLFNLLSRCPQSKREIIGRLTSIFSFVSAFSMPADVNELIVCGTAPPSHVATPADLQARLDALFSAVGEDLSKVGADDARMLAAEKSTWRGWSQRWRILENSKREDTDMSST</sequence>
<evidence type="ECO:0000313" key="7">
    <source>
        <dbReference type="EMBL" id="KFG40288.1"/>
    </source>
</evidence>
<reference evidence="7 8" key="1">
    <citation type="submission" date="2014-02" db="EMBL/GenBank/DDBJ databases">
        <authorList>
            <person name="Sibley D."/>
            <person name="Venepally P."/>
            <person name="Karamycheva S."/>
            <person name="Hadjithomas M."/>
            <person name="Khan A."/>
            <person name="Brunk B."/>
            <person name="Roos D."/>
            <person name="Caler E."/>
            <person name="Lorenzi H."/>
        </authorList>
    </citation>
    <scope>NUCLEOTIDE SEQUENCE [LARGE SCALE GENOMIC DNA]</scope>
    <source>
        <strain evidence="7 8">GAB2-2007-GAL-DOM2</strain>
    </source>
</reference>
<dbReference type="Proteomes" id="UP000028837">
    <property type="component" value="Unassembled WGS sequence"/>
</dbReference>
<keyword evidence="3" id="KW-0808">Transferase</keyword>
<keyword evidence="2" id="KW-0489">Methyltransferase</keyword>
<feature type="domain" description="Methyltransferase" evidence="6">
    <location>
        <begin position="99"/>
        <end position="251"/>
    </location>
</feature>
<dbReference type="CDD" id="cd02440">
    <property type="entry name" value="AdoMet_MTases"/>
    <property type="match status" value="1"/>
</dbReference>
<dbReference type="InterPro" id="IPR029063">
    <property type="entry name" value="SAM-dependent_MTases_sf"/>
</dbReference>
<dbReference type="InterPro" id="IPR025714">
    <property type="entry name" value="Methyltranfer_dom"/>
</dbReference>
<dbReference type="InterPro" id="IPR051419">
    <property type="entry name" value="Lys/N-term_MeTrsfase_sf"/>
</dbReference>
<dbReference type="PANTHER" id="PTHR12176">
    <property type="entry name" value="SAM-DEPENDENT METHYLTRANSFERASE SUPERFAMILY PROTEIN"/>
    <property type="match status" value="1"/>
</dbReference>
<dbReference type="AlphaFoldDB" id="A0A086K7C0"/>
<evidence type="ECO:0000259" key="6">
    <source>
        <dbReference type="Pfam" id="PF13847"/>
    </source>
</evidence>
<dbReference type="Gene3D" id="3.40.50.150">
    <property type="entry name" value="Vaccinia Virus protein VP39"/>
    <property type="match status" value="2"/>
</dbReference>
<comment type="similarity">
    <text evidence="1">Belongs to the methyltransferase superfamily.</text>
</comment>
<dbReference type="VEuPathDB" id="ToxoDB:TGDOM2_213740"/>
<name>A0A086K7C0_TOXGO</name>
<organism evidence="7 8">
    <name type="scientific">Toxoplasma gondii GAB2-2007-GAL-DOM2</name>
    <dbReference type="NCBI Taxonomy" id="1130820"/>
    <lineage>
        <taxon>Eukaryota</taxon>
        <taxon>Sar</taxon>
        <taxon>Alveolata</taxon>
        <taxon>Apicomplexa</taxon>
        <taxon>Conoidasida</taxon>
        <taxon>Coccidia</taxon>
        <taxon>Eucoccidiorida</taxon>
        <taxon>Eimeriorina</taxon>
        <taxon>Sarcocystidae</taxon>
        <taxon>Toxoplasma</taxon>
    </lineage>
</organism>
<feature type="compositionally biased region" description="Basic and acidic residues" evidence="5">
    <location>
        <begin position="53"/>
        <end position="72"/>
    </location>
</feature>
<dbReference type="GO" id="GO:0032259">
    <property type="term" value="P:methylation"/>
    <property type="evidence" value="ECO:0007669"/>
    <property type="project" value="UniProtKB-KW"/>
</dbReference>